<dbReference type="Gene3D" id="1.10.10.10">
    <property type="entry name" value="Winged helix-like DNA-binding domain superfamily/Winged helix DNA-binding domain"/>
    <property type="match status" value="1"/>
</dbReference>
<feature type="non-terminal residue" evidence="5">
    <location>
        <position position="1"/>
    </location>
</feature>
<evidence type="ECO:0000313" key="5">
    <source>
        <dbReference type="EMBL" id="EGB06825.1"/>
    </source>
</evidence>
<evidence type="ECO:0000256" key="1">
    <source>
        <dbReference type="ARBA" id="ARBA00023015"/>
    </source>
</evidence>
<evidence type="ECO:0000256" key="2">
    <source>
        <dbReference type="ARBA" id="ARBA00023163"/>
    </source>
</evidence>
<dbReference type="OrthoDB" id="118550at2759"/>
<feature type="domain" description="SWIRM" evidence="4">
    <location>
        <begin position="1"/>
        <end position="78"/>
    </location>
</feature>
<evidence type="ECO:0000256" key="3">
    <source>
        <dbReference type="ARBA" id="ARBA00023242"/>
    </source>
</evidence>
<dbReference type="Pfam" id="PF04433">
    <property type="entry name" value="SWIRM"/>
    <property type="match status" value="1"/>
</dbReference>
<dbReference type="OMA" id="DVEMACC"/>
<dbReference type="EMBL" id="GL833133">
    <property type="protein sequence ID" value="EGB06825.1"/>
    <property type="molecule type" value="Genomic_DNA"/>
</dbReference>
<dbReference type="InParanoid" id="F0YDD1"/>
<evidence type="ECO:0000313" key="6">
    <source>
        <dbReference type="Proteomes" id="UP000002729"/>
    </source>
</evidence>
<dbReference type="InterPro" id="IPR007526">
    <property type="entry name" value="SWIRM"/>
</dbReference>
<keyword evidence="1" id="KW-0805">Transcription regulation</keyword>
<dbReference type="eggNOG" id="KOG1279">
    <property type="taxonomic scope" value="Eukaryota"/>
</dbReference>
<dbReference type="InterPro" id="IPR009057">
    <property type="entry name" value="Homeodomain-like_sf"/>
</dbReference>
<gene>
    <name evidence="5" type="primary">CHR1</name>
    <name evidence="5" type="ORF">AURANDRAFT_28674</name>
</gene>
<dbReference type="InterPro" id="IPR036388">
    <property type="entry name" value="WH-like_DNA-bd_sf"/>
</dbReference>
<dbReference type="KEGG" id="aaf:AURANDRAFT_28674"/>
<dbReference type="RefSeq" id="XP_009038571.1">
    <property type="nucleotide sequence ID" value="XM_009040323.1"/>
</dbReference>
<dbReference type="SUPFAM" id="SSF46689">
    <property type="entry name" value="Homeodomain-like"/>
    <property type="match status" value="1"/>
</dbReference>
<sequence>FDPAKVTDVEMACCPEWFCGDAAKTPARYLETRNWMISQYATKPQQLLTATACRQRLGVDAASALRLFAFLDAWGLVN</sequence>
<keyword evidence="3" id="KW-0539">Nucleus</keyword>
<dbReference type="GO" id="GO:0005634">
    <property type="term" value="C:nucleus"/>
    <property type="evidence" value="ECO:0007669"/>
    <property type="project" value="UniProtKB-ARBA"/>
</dbReference>
<proteinExistence type="predicted"/>
<name>F0YDD1_AURAN</name>
<organism evidence="6">
    <name type="scientific">Aureococcus anophagefferens</name>
    <name type="common">Harmful bloom alga</name>
    <dbReference type="NCBI Taxonomy" id="44056"/>
    <lineage>
        <taxon>Eukaryota</taxon>
        <taxon>Sar</taxon>
        <taxon>Stramenopiles</taxon>
        <taxon>Ochrophyta</taxon>
        <taxon>Pelagophyceae</taxon>
        <taxon>Pelagomonadales</taxon>
        <taxon>Pelagomonadaceae</taxon>
        <taxon>Aureococcus</taxon>
    </lineage>
</organism>
<protein>
    <submittedName>
        <fullName evidence="5">Uncharacterized protein CHR1</fullName>
    </submittedName>
</protein>
<dbReference type="PROSITE" id="PS50934">
    <property type="entry name" value="SWIRM"/>
    <property type="match status" value="1"/>
</dbReference>
<dbReference type="AlphaFoldDB" id="F0YDD1"/>
<keyword evidence="6" id="KW-1185">Reference proteome</keyword>
<dbReference type="Proteomes" id="UP000002729">
    <property type="component" value="Unassembled WGS sequence"/>
</dbReference>
<accession>F0YDD1</accession>
<evidence type="ECO:0000259" key="4">
    <source>
        <dbReference type="PROSITE" id="PS50934"/>
    </source>
</evidence>
<keyword evidence="2" id="KW-0804">Transcription</keyword>
<feature type="non-terminal residue" evidence="5">
    <location>
        <position position="78"/>
    </location>
</feature>
<reference evidence="5 6" key="1">
    <citation type="journal article" date="2011" name="Proc. Natl. Acad. Sci. U.S.A.">
        <title>Niche of harmful alga Aureococcus anophagefferens revealed through ecogenomics.</title>
        <authorList>
            <person name="Gobler C.J."/>
            <person name="Berry D.L."/>
            <person name="Dyhrman S.T."/>
            <person name="Wilhelm S.W."/>
            <person name="Salamov A."/>
            <person name="Lobanov A.V."/>
            <person name="Zhang Y."/>
            <person name="Collier J.L."/>
            <person name="Wurch L.L."/>
            <person name="Kustka A.B."/>
            <person name="Dill B.D."/>
            <person name="Shah M."/>
            <person name="VerBerkmoes N.C."/>
            <person name="Kuo A."/>
            <person name="Terry A."/>
            <person name="Pangilinan J."/>
            <person name="Lindquist E.A."/>
            <person name="Lucas S."/>
            <person name="Paulsen I.T."/>
            <person name="Hattenrath-Lehmann T.K."/>
            <person name="Talmage S.C."/>
            <person name="Walker E.A."/>
            <person name="Koch F."/>
            <person name="Burson A.M."/>
            <person name="Marcoval M.A."/>
            <person name="Tang Y.Z."/>
            <person name="Lecleir G.R."/>
            <person name="Coyne K.J."/>
            <person name="Berg G.M."/>
            <person name="Bertrand E.M."/>
            <person name="Saito M.A."/>
            <person name="Gladyshev V.N."/>
            <person name="Grigoriev I.V."/>
        </authorList>
    </citation>
    <scope>NUCLEOTIDE SEQUENCE [LARGE SCALE GENOMIC DNA]</scope>
    <source>
        <strain evidence="6">CCMP 1984</strain>
    </source>
</reference>
<dbReference type="GeneID" id="20220585"/>
<dbReference type="FunFam" id="1.10.10.10:FF:000020">
    <property type="entry name" value="SWI/SNF complex subunit SMARCC2 isoform c"/>
    <property type="match status" value="1"/>
</dbReference>